<dbReference type="RefSeq" id="WP_012779050.1">
    <property type="nucleotide sequence ID" value="NC_012988.1"/>
</dbReference>
<dbReference type="InterPro" id="IPR009642">
    <property type="entry name" value="DUF1236"/>
</dbReference>
<name>C7C7X9_METED</name>
<evidence type="ECO:0000256" key="1">
    <source>
        <dbReference type="SAM" id="SignalP"/>
    </source>
</evidence>
<dbReference type="GeneID" id="72987614"/>
<keyword evidence="1" id="KW-0732">Signal</keyword>
<evidence type="ECO:0000313" key="3">
    <source>
        <dbReference type="Proteomes" id="UP000008070"/>
    </source>
</evidence>
<feature type="chain" id="PRO_5002975886" description="DUF1236 domain-containing protein" evidence="1">
    <location>
        <begin position="21"/>
        <end position="115"/>
    </location>
</feature>
<dbReference type="Proteomes" id="UP000008070">
    <property type="component" value="Chromosome"/>
</dbReference>
<gene>
    <name evidence="2" type="ORF">METD_I0241</name>
</gene>
<proteinExistence type="predicted"/>
<evidence type="ECO:0008006" key="4">
    <source>
        <dbReference type="Google" id="ProtNLM"/>
    </source>
</evidence>
<dbReference type="EMBL" id="FP103042">
    <property type="protein sequence ID" value="CAX21908.1"/>
    <property type="molecule type" value="Genomic_DNA"/>
</dbReference>
<accession>C7C7X9</accession>
<dbReference type="Gene3D" id="3.10.450.160">
    <property type="entry name" value="inner membrane protein cigr"/>
    <property type="match status" value="1"/>
</dbReference>
<evidence type="ECO:0000313" key="2">
    <source>
        <dbReference type="EMBL" id="CAX21908.1"/>
    </source>
</evidence>
<dbReference type="Pfam" id="PF06823">
    <property type="entry name" value="DUF1236"/>
    <property type="match status" value="1"/>
</dbReference>
<dbReference type="AlphaFoldDB" id="C7C7X9"/>
<sequence length="115" mass="12238">MKRLLSAAAALALLSGAAVAQTTVTTTGTVGDTVEIAPEQRTVIKKYVTEQRAKPVRLKERVTVGSTVPADVDFQPLPSTIVADNPRLKGYSYFSSDGGTYIVDPGSRRVITTID</sequence>
<feature type="signal peptide" evidence="1">
    <location>
        <begin position="1"/>
        <end position="20"/>
    </location>
</feature>
<protein>
    <recommendedName>
        <fullName evidence="4">DUF1236 domain-containing protein</fullName>
    </recommendedName>
</protein>
<reference evidence="3" key="1">
    <citation type="journal article" date="2009" name="PLoS ONE">
        <title>Methylobacterium genome sequences: a reference blueprint to investigate microbial metabolism of C1 compounds from natural and industrial sources.</title>
        <authorList>
            <person name="Vuilleumier S."/>
            <person name="Chistoserdova L."/>
            <person name="Lee M.-C."/>
            <person name="Bringel F."/>
            <person name="Lajus A."/>
            <person name="Zhou Y."/>
            <person name="Gourion B."/>
            <person name="Barbe V."/>
            <person name="Chang J."/>
            <person name="Cruveiller S."/>
            <person name="Dossat C."/>
            <person name="Gillett W."/>
            <person name="Gruffaz C."/>
            <person name="Haugen E."/>
            <person name="Hourcade E."/>
            <person name="Levy R."/>
            <person name="Mangenot S."/>
            <person name="Muller E."/>
            <person name="Nadalig T."/>
            <person name="Pagni M."/>
            <person name="Penny C."/>
            <person name="Peyraud R."/>
            <person name="Robinson D.G."/>
            <person name="Roche D."/>
            <person name="Rouy Z."/>
            <person name="Saenampechek C."/>
            <person name="Salvignol G."/>
            <person name="Vallenet D."/>
            <person name="Wu Z."/>
            <person name="Marx C.J."/>
            <person name="Vorholt J.A."/>
            <person name="Olson M.V."/>
            <person name="Kaul R."/>
            <person name="Weissenbach J."/>
            <person name="Medigue C."/>
            <person name="Lidstrom M.E."/>
        </authorList>
    </citation>
    <scope>NUCLEOTIDE SEQUENCE [LARGE SCALE GENOMIC DNA]</scope>
    <source>
        <strain evidence="3">DSM 6343 / CIP 106787 / DM4</strain>
    </source>
</reference>
<dbReference type="KEGG" id="mdi:METDI0241"/>
<organism evidence="2 3">
    <name type="scientific">Methylorubrum extorquens (strain DSM 6343 / CIP 106787 / DM4)</name>
    <name type="common">Methylobacterium extorquens</name>
    <dbReference type="NCBI Taxonomy" id="661410"/>
    <lineage>
        <taxon>Bacteria</taxon>
        <taxon>Pseudomonadati</taxon>
        <taxon>Pseudomonadota</taxon>
        <taxon>Alphaproteobacteria</taxon>
        <taxon>Hyphomicrobiales</taxon>
        <taxon>Methylobacteriaceae</taxon>
        <taxon>Methylorubrum</taxon>
    </lineage>
</organism>
<dbReference type="HOGENOM" id="CLU_170138_0_0_5"/>